<evidence type="ECO:0000313" key="2">
    <source>
        <dbReference type="Proteomes" id="UP000033140"/>
    </source>
</evidence>
<proteinExistence type="predicted"/>
<accession>A0A0E9NS64</accession>
<reference evidence="1 2" key="1">
    <citation type="journal article" date="2011" name="J. Gen. Appl. Microbiol.">
        <title>Draft genome sequencing of the enigmatic yeast Saitoella complicata.</title>
        <authorList>
            <person name="Nishida H."/>
            <person name="Hamamoto M."/>
            <person name="Sugiyama J."/>
        </authorList>
    </citation>
    <scope>NUCLEOTIDE SEQUENCE [LARGE SCALE GENOMIC DNA]</scope>
    <source>
        <strain evidence="1 2">NRRL Y-17804</strain>
    </source>
</reference>
<dbReference type="AlphaFoldDB" id="A0A0E9NS64"/>
<protein>
    <submittedName>
        <fullName evidence="1">Uncharacterized protein</fullName>
    </submittedName>
</protein>
<evidence type="ECO:0000313" key="1">
    <source>
        <dbReference type="EMBL" id="GAO52285.1"/>
    </source>
</evidence>
<comment type="caution">
    <text evidence="1">The sequence shown here is derived from an EMBL/GenBank/DDBJ whole genome shotgun (WGS) entry which is preliminary data.</text>
</comment>
<gene>
    <name evidence="1" type="ORF">G7K_6365-t1</name>
</gene>
<reference evidence="1 2" key="2">
    <citation type="journal article" date="2014" name="J. Gen. Appl. Microbiol.">
        <title>The early diverging ascomycetous budding yeast Saitoella complicata has three histone deacetylases belonging to the Clr6, Hos2, and Rpd3 lineages.</title>
        <authorList>
            <person name="Nishida H."/>
            <person name="Matsumoto T."/>
            <person name="Kondo S."/>
            <person name="Hamamoto M."/>
            <person name="Yoshikawa H."/>
        </authorList>
    </citation>
    <scope>NUCLEOTIDE SEQUENCE [LARGE SCALE GENOMIC DNA]</scope>
    <source>
        <strain evidence="1 2">NRRL Y-17804</strain>
    </source>
</reference>
<sequence length="228" mass="26273">MVVAVTVVFRALQGGWSLRFSDYGGKLAVCREGIFRRPGCGVEMKPYLHRDIAADEYKPCSIDTADHSIILFVWFAPRASAFFAGRPSLPSTSTAYKLACLTYVFTSLLKVAPRTRQQCRFQALCAKSEHELLYRVLLSVSEGRDEDLEATALSAWFLRRRQGKGEDIRLLVAVIDRDIYIRRFRYVLRGEERRGEKRGWEDRQVQTSARSDWENPQSYWYDTNISVL</sequence>
<organism evidence="1 2">
    <name type="scientific">Saitoella complicata (strain BCRC 22490 / CBS 7301 / JCM 7358 / NBRC 10748 / NRRL Y-17804)</name>
    <dbReference type="NCBI Taxonomy" id="698492"/>
    <lineage>
        <taxon>Eukaryota</taxon>
        <taxon>Fungi</taxon>
        <taxon>Dikarya</taxon>
        <taxon>Ascomycota</taxon>
        <taxon>Taphrinomycotina</taxon>
        <taxon>Taphrinomycotina incertae sedis</taxon>
        <taxon>Saitoella</taxon>
    </lineage>
</organism>
<dbReference type="Proteomes" id="UP000033140">
    <property type="component" value="Unassembled WGS sequence"/>
</dbReference>
<reference evidence="1 2" key="3">
    <citation type="journal article" date="2015" name="Genome Announc.">
        <title>Draft Genome Sequence of the Archiascomycetous Yeast Saitoella complicata.</title>
        <authorList>
            <person name="Yamauchi K."/>
            <person name="Kondo S."/>
            <person name="Hamamoto M."/>
            <person name="Takahashi Y."/>
            <person name="Ogura Y."/>
            <person name="Hayashi T."/>
            <person name="Nishida H."/>
        </authorList>
    </citation>
    <scope>NUCLEOTIDE SEQUENCE [LARGE SCALE GENOMIC DNA]</scope>
    <source>
        <strain evidence="1 2">NRRL Y-17804</strain>
    </source>
</reference>
<dbReference type="EMBL" id="BACD03000064">
    <property type="protein sequence ID" value="GAO52285.1"/>
    <property type="molecule type" value="Genomic_DNA"/>
</dbReference>
<name>A0A0E9NS64_SAICN</name>
<keyword evidence="2" id="KW-1185">Reference proteome</keyword>